<dbReference type="Proteomes" id="UP001055439">
    <property type="component" value="Chromosome 8"/>
</dbReference>
<gene>
    <name evidence="1" type="ORF">MUK42_15578</name>
</gene>
<dbReference type="PANTHER" id="PTHR35752:SF1">
    <property type="entry name" value="G-PROTEIN COUPLED RECEPTOR"/>
    <property type="match status" value="1"/>
</dbReference>
<evidence type="ECO:0000313" key="1">
    <source>
        <dbReference type="EMBL" id="URE39056.1"/>
    </source>
</evidence>
<keyword evidence="2" id="KW-1185">Reference proteome</keyword>
<protein>
    <submittedName>
        <fullName evidence="1">Uncharacterized protein</fullName>
    </submittedName>
</protein>
<name>A0A9E7HQY8_9LILI</name>
<evidence type="ECO:0000313" key="2">
    <source>
        <dbReference type="Proteomes" id="UP001055439"/>
    </source>
</evidence>
<accession>A0A9E7HQY8</accession>
<dbReference type="OrthoDB" id="1848995at2759"/>
<organism evidence="1 2">
    <name type="scientific">Musa troglodytarum</name>
    <name type="common">fe'i banana</name>
    <dbReference type="NCBI Taxonomy" id="320322"/>
    <lineage>
        <taxon>Eukaryota</taxon>
        <taxon>Viridiplantae</taxon>
        <taxon>Streptophyta</taxon>
        <taxon>Embryophyta</taxon>
        <taxon>Tracheophyta</taxon>
        <taxon>Spermatophyta</taxon>
        <taxon>Magnoliopsida</taxon>
        <taxon>Liliopsida</taxon>
        <taxon>Zingiberales</taxon>
        <taxon>Musaceae</taxon>
        <taxon>Musa</taxon>
    </lineage>
</organism>
<reference evidence="1" key="1">
    <citation type="submission" date="2022-05" db="EMBL/GenBank/DDBJ databases">
        <title>The Musa troglodytarum L. genome provides insights into the mechanism of non-climacteric behaviour and enrichment of carotenoids.</title>
        <authorList>
            <person name="Wang J."/>
        </authorList>
    </citation>
    <scope>NUCLEOTIDE SEQUENCE</scope>
    <source>
        <tissue evidence="1">Leaf</tissue>
    </source>
</reference>
<sequence>MPFLVHAHPPCSLPLKIELTRSRNNIPRSPFSRFRSICTSAEFFRNVAWWKFSKLLFLHFCTSLFFSSFGTEQTHVSLYLTAISSLSRLVKKPHFKVNPDKGLEVKLTGEQARDTPYEIEILIPVDGYDRIGFTLTKLCDYKQGRERGATSGWATFGVLSCICWLLDCNL</sequence>
<dbReference type="AlphaFoldDB" id="A0A9E7HQY8"/>
<dbReference type="PANTHER" id="PTHR35752">
    <property type="entry name" value="G-PROTEIN COUPLED RECEPTOR"/>
    <property type="match status" value="1"/>
</dbReference>
<dbReference type="EMBL" id="CP097510">
    <property type="protein sequence ID" value="URE39056.1"/>
    <property type="molecule type" value="Genomic_DNA"/>
</dbReference>
<proteinExistence type="predicted"/>